<evidence type="ECO:0000256" key="1">
    <source>
        <dbReference type="ARBA" id="ARBA00023015"/>
    </source>
</evidence>
<dbReference type="InterPro" id="IPR011615">
    <property type="entry name" value="p53_DNA-bd"/>
</dbReference>
<dbReference type="GO" id="GO:0005634">
    <property type="term" value="C:nucleus"/>
    <property type="evidence" value="ECO:0007669"/>
    <property type="project" value="InterPro"/>
</dbReference>
<feature type="region of interest" description="Disordered" evidence="4">
    <location>
        <begin position="171"/>
        <end position="229"/>
    </location>
</feature>
<evidence type="ECO:0000256" key="2">
    <source>
        <dbReference type="ARBA" id="ARBA00023163"/>
    </source>
</evidence>
<dbReference type="InterPro" id="IPR012346">
    <property type="entry name" value="p53/RUNT-type_TF_DNA-bd_sf"/>
</dbReference>
<dbReference type="GO" id="GO:0003700">
    <property type="term" value="F:DNA-binding transcription factor activity"/>
    <property type="evidence" value="ECO:0007669"/>
    <property type="project" value="InterPro"/>
</dbReference>
<dbReference type="Proteomes" id="UP000324222">
    <property type="component" value="Unassembled WGS sequence"/>
</dbReference>
<name>A0A5B7ELU7_PORTR</name>
<feature type="compositionally biased region" description="Pro residues" evidence="4">
    <location>
        <begin position="210"/>
        <end position="219"/>
    </location>
</feature>
<feature type="domain" description="p53 DNA-binding" evidence="5">
    <location>
        <begin position="21"/>
        <end position="167"/>
    </location>
</feature>
<evidence type="ECO:0000256" key="4">
    <source>
        <dbReference type="SAM" id="MobiDB-lite"/>
    </source>
</evidence>
<gene>
    <name evidence="6" type="ORF">E2C01_028874</name>
</gene>
<evidence type="ECO:0000259" key="5">
    <source>
        <dbReference type="Pfam" id="PF00870"/>
    </source>
</evidence>
<dbReference type="EMBL" id="VSRR010003278">
    <property type="protein sequence ID" value="MPC35451.1"/>
    <property type="molecule type" value="Genomic_DNA"/>
</dbReference>
<reference evidence="6 7" key="1">
    <citation type="submission" date="2019-05" db="EMBL/GenBank/DDBJ databases">
        <title>Another draft genome of Portunus trituberculatus and its Hox gene families provides insights of decapod evolution.</title>
        <authorList>
            <person name="Jeong J.-H."/>
            <person name="Song I."/>
            <person name="Kim S."/>
            <person name="Choi T."/>
            <person name="Kim D."/>
            <person name="Ryu S."/>
            <person name="Kim W."/>
        </authorList>
    </citation>
    <scope>NUCLEOTIDE SEQUENCE [LARGE SCALE GENOMIC DNA]</scope>
    <source>
        <tissue evidence="6">Muscle</tissue>
    </source>
</reference>
<dbReference type="OrthoDB" id="6370003at2759"/>
<dbReference type="Pfam" id="PF00870">
    <property type="entry name" value="P53"/>
    <property type="match status" value="1"/>
</dbReference>
<dbReference type="GO" id="GO:0000976">
    <property type="term" value="F:transcription cis-regulatory region binding"/>
    <property type="evidence" value="ECO:0007669"/>
    <property type="project" value="InterPro"/>
</dbReference>
<accession>A0A5B7ELU7</accession>
<evidence type="ECO:0000313" key="6">
    <source>
        <dbReference type="EMBL" id="MPC35451.1"/>
    </source>
</evidence>
<organism evidence="6 7">
    <name type="scientific">Portunus trituberculatus</name>
    <name type="common">Swimming crab</name>
    <name type="synonym">Neptunus trituberculatus</name>
    <dbReference type="NCBI Taxonomy" id="210409"/>
    <lineage>
        <taxon>Eukaryota</taxon>
        <taxon>Metazoa</taxon>
        <taxon>Ecdysozoa</taxon>
        <taxon>Arthropoda</taxon>
        <taxon>Crustacea</taxon>
        <taxon>Multicrustacea</taxon>
        <taxon>Malacostraca</taxon>
        <taxon>Eumalacostraca</taxon>
        <taxon>Eucarida</taxon>
        <taxon>Decapoda</taxon>
        <taxon>Pleocyemata</taxon>
        <taxon>Brachyura</taxon>
        <taxon>Eubrachyura</taxon>
        <taxon>Portunoidea</taxon>
        <taxon>Portunidae</taxon>
        <taxon>Portuninae</taxon>
        <taxon>Portunus</taxon>
    </lineage>
</organism>
<protein>
    <recommendedName>
        <fullName evidence="5">p53 DNA-binding domain-containing protein</fullName>
    </recommendedName>
</protein>
<keyword evidence="7" id="KW-1185">Reference proteome</keyword>
<feature type="compositionally biased region" description="Low complexity" evidence="4">
    <location>
        <begin position="183"/>
        <end position="209"/>
    </location>
</feature>
<comment type="caution">
    <text evidence="6">The sequence shown here is derived from an EMBL/GenBank/DDBJ whole genome shotgun (WGS) entry which is preliminary data.</text>
</comment>
<dbReference type="Gene3D" id="2.60.40.720">
    <property type="match status" value="1"/>
</dbReference>
<sequence length="236" mass="26442">MIVTSKPKNPDYKVHENIIATKRSRPVNFKLQQVKPGVEVSITLTYQGHIYGDEPVKRCKKHDECTWCKEHKFNEGFCLISKFHRYDLDFKGHPVAILTPLADHLDVDGTAEFSVVFACWNSCDIHVRYGKDMVLHIDIMQDGKVKKVEYTVQCCQNLLRDAFKDRKRKLLSHSENTTERSSKAAVASKTSSATSKAAVPSSKKAIVTSPIPPCSPPTSPVNSSKEKPVDIVVVSM</sequence>
<evidence type="ECO:0000313" key="7">
    <source>
        <dbReference type="Proteomes" id="UP000324222"/>
    </source>
</evidence>
<keyword evidence="1" id="KW-0805">Transcription regulation</keyword>
<proteinExistence type="predicted"/>
<keyword evidence="3" id="KW-0539">Nucleus</keyword>
<evidence type="ECO:0000256" key="3">
    <source>
        <dbReference type="ARBA" id="ARBA00023242"/>
    </source>
</evidence>
<dbReference type="AlphaFoldDB" id="A0A5B7ELU7"/>
<keyword evidence="2" id="KW-0804">Transcription</keyword>